<dbReference type="PANTHER" id="PTHR11814">
    <property type="entry name" value="SULFATE TRANSPORTER"/>
    <property type="match status" value="1"/>
</dbReference>
<feature type="transmembrane region" description="Helical" evidence="5">
    <location>
        <begin position="319"/>
        <end position="339"/>
    </location>
</feature>
<feature type="domain" description="STAS" evidence="6">
    <location>
        <begin position="446"/>
        <end position="552"/>
    </location>
</feature>
<proteinExistence type="predicted"/>
<feature type="transmembrane region" description="Helical" evidence="5">
    <location>
        <begin position="285"/>
        <end position="307"/>
    </location>
</feature>
<keyword evidence="2 5" id="KW-0812">Transmembrane</keyword>
<feature type="transmembrane region" description="Helical" evidence="5">
    <location>
        <begin position="130"/>
        <end position="148"/>
    </location>
</feature>
<dbReference type="SUPFAM" id="SSF52091">
    <property type="entry name" value="SpoIIaa-like"/>
    <property type="match status" value="1"/>
</dbReference>
<dbReference type="Proteomes" id="UP000242869">
    <property type="component" value="Unassembled WGS sequence"/>
</dbReference>
<dbReference type="InterPro" id="IPR011547">
    <property type="entry name" value="SLC26A/SulP_dom"/>
</dbReference>
<evidence type="ECO:0000256" key="2">
    <source>
        <dbReference type="ARBA" id="ARBA00022692"/>
    </source>
</evidence>
<feature type="transmembrane region" description="Helical" evidence="5">
    <location>
        <begin position="45"/>
        <end position="64"/>
    </location>
</feature>
<dbReference type="InterPro" id="IPR036513">
    <property type="entry name" value="STAS_dom_sf"/>
</dbReference>
<dbReference type="RefSeq" id="WP_177187782.1">
    <property type="nucleotide sequence ID" value="NZ_FOVE01000005.1"/>
</dbReference>
<dbReference type="Pfam" id="PF01740">
    <property type="entry name" value="STAS"/>
    <property type="match status" value="1"/>
</dbReference>
<comment type="subcellular location">
    <subcellularLocation>
        <location evidence="1">Membrane</location>
        <topology evidence="1">Multi-pass membrane protein</topology>
    </subcellularLocation>
</comment>
<dbReference type="CDD" id="cd07042">
    <property type="entry name" value="STAS_SulP_like_sulfate_transporter"/>
    <property type="match status" value="1"/>
</dbReference>
<dbReference type="AlphaFoldDB" id="A0A1I4XF41"/>
<evidence type="ECO:0000256" key="5">
    <source>
        <dbReference type="SAM" id="Phobius"/>
    </source>
</evidence>
<reference evidence="8" key="1">
    <citation type="submission" date="2016-10" db="EMBL/GenBank/DDBJ databases">
        <authorList>
            <person name="Varghese N."/>
            <person name="Submissions S."/>
        </authorList>
    </citation>
    <scope>NUCLEOTIDE SEQUENCE [LARGE SCALE GENOMIC DNA]</scope>
    <source>
        <strain evidence="8">DSM 6150</strain>
    </source>
</reference>
<evidence type="ECO:0000256" key="3">
    <source>
        <dbReference type="ARBA" id="ARBA00022989"/>
    </source>
</evidence>
<accession>A0A1I4XF41</accession>
<keyword evidence="4 5" id="KW-0472">Membrane</keyword>
<dbReference type="InterPro" id="IPR002645">
    <property type="entry name" value="STAS_dom"/>
</dbReference>
<dbReference type="GO" id="GO:0055085">
    <property type="term" value="P:transmembrane transport"/>
    <property type="evidence" value="ECO:0007669"/>
    <property type="project" value="InterPro"/>
</dbReference>
<dbReference type="Pfam" id="PF00916">
    <property type="entry name" value="Sulfate_transp"/>
    <property type="match status" value="1"/>
</dbReference>
<feature type="transmembrane region" description="Helical" evidence="5">
    <location>
        <begin position="71"/>
        <end position="90"/>
    </location>
</feature>
<feature type="transmembrane region" description="Helical" evidence="5">
    <location>
        <begin position="175"/>
        <end position="197"/>
    </location>
</feature>
<evidence type="ECO:0000256" key="4">
    <source>
        <dbReference type="ARBA" id="ARBA00023136"/>
    </source>
</evidence>
<feature type="transmembrane region" description="Helical" evidence="5">
    <location>
        <begin position="383"/>
        <end position="410"/>
    </location>
</feature>
<sequence length="565" mass="60734">MAVESGWRVLREYQRKWLKADLFAGVSVGVLVIPSVIAYAELAGLPPQTGLVTAVVGMLAYAFFGPSRQIIVGPDAAICLLIAASIAPLAEGDPWRAAGLASLLAIMVGAFMLIAALARMGAMADFLSKPILIGFMQGAALILIAAQLPRLGRIDVEQTDFMSRVQEFVARHGEWHWPSLLSGLGVLLVFAVLGRFAPRWPAPLLVFGVLIGLDFWLDFRHFGLAMVGPLPVPELGFSPPIVGVQEMIQLLPVAVGVALLAMPAGILLGRAFAERNHEASDANKELIGIGVASVLAGMVGGFALGASQSRTTLNHSAGAQSQLSGLIAALLVGFFLFFLTKALNHLPAVAVSALLIHAGMHLFEPRALRHLFKLDRPSAWFAVLTTAGVLVVGIVPGILVGIFLSLVHLIRSFSRPYDAMLCEVSGRAGFHDVGEAESNGAYCTMPGLIIYRFYAPLLFANAGYFVARLKGLVARNVGVDWVVIDAQAIVEIDVTAADMILALHRELREKGIHLRFARCNRPLRESLSRYGVVEALGWDHFHAHLDEAIEDFRQKSRYTAAHGSS</sequence>
<keyword evidence="8" id="KW-1185">Reference proteome</keyword>
<dbReference type="InterPro" id="IPR001902">
    <property type="entry name" value="SLC26A/SulP_fam"/>
</dbReference>
<feature type="transmembrane region" description="Helical" evidence="5">
    <location>
        <begin position="20"/>
        <end position="39"/>
    </location>
</feature>
<feature type="transmembrane region" description="Helical" evidence="5">
    <location>
        <begin position="346"/>
        <end position="363"/>
    </location>
</feature>
<evidence type="ECO:0000313" key="8">
    <source>
        <dbReference type="Proteomes" id="UP000242869"/>
    </source>
</evidence>
<evidence type="ECO:0000256" key="1">
    <source>
        <dbReference type="ARBA" id="ARBA00004141"/>
    </source>
</evidence>
<evidence type="ECO:0000313" key="7">
    <source>
        <dbReference type="EMBL" id="SFN24517.1"/>
    </source>
</evidence>
<dbReference type="EMBL" id="FOVE01000005">
    <property type="protein sequence ID" value="SFN24517.1"/>
    <property type="molecule type" value="Genomic_DNA"/>
</dbReference>
<dbReference type="Gene3D" id="3.30.750.24">
    <property type="entry name" value="STAS domain"/>
    <property type="match status" value="1"/>
</dbReference>
<dbReference type="STRING" id="83765.SAMN05660284_01000"/>
<name>A0A1I4XF41_9NEIS</name>
<evidence type="ECO:0000259" key="6">
    <source>
        <dbReference type="PROSITE" id="PS50801"/>
    </source>
</evidence>
<dbReference type="PROSITE" id="PS50801">
    <property type="entry name" value="STAS"/>
    <property type="match status" value="1"/>
</dbReference>
<protein>
    <submittedName>
        <fullName evidence="7">Sulfate permease, SulP family</fullName>
    </submittedName>
</protein>
<keyword evidence="3 5" id="KW-1133">Transmembrane helix</keyword>
<feature type="transmembrane region" description="Helical" evidence="5">
    <location>
        <begin position="96"/>
        <end position="118"/>
    </location>
</feature>
<gene>
    <name evidence="7" type="ORF">SAMN05660284_01000</name>
</gene>
<dbReference type="GO" id="GO:0016020">
    <property type="term" value="C:membrane"/>
    <property type="evidence" value="ECO:0007669"/>
    <property type="project" value="UniProtKB-SubCell"/>
</dbReference>
<organism evidence="7 8">
    <name type="scientific">Formivibrio citricus</name>
    <dbReference type="NCBI Taxonomy" id="83765"/>
    <lineage>
        <taxon>Bacteria</taxon>
        <taxon>Pseudomonadati</taxon>
        <taxon>Pseudomonadota</taxon>
        <taxon>Betaproteobacteria</taxon>
        <taxon>Neisseriales</taxon>
        <taxon>Chitinibacteraceae</taxon>
        <taxon>Formivibrio</taxon>
    </lineage>
</organism>
<feature type="transmembrane region" description="Helical" evidence="5">
    <location>
        <begin position="247"/>
        <end position="273"/>
    </location>
</feature>
<feature type="transmembrane region" description="Helical" evidence="5">
    <location>
        <begin position="204"/>
        <end position="227"/>
    </location>
</feature>